<dbReference type="PANTHER" id="PTHR40661">
    <property type="match status" value="1"/>
</dbReference>
<gene>
    <name evidence="5" type="ORF">D9R14_05760</name>
</gene>
<dbReference type="CDD" id="cd00093">
    <property type="entry name" value="HTH_XRE"/>
    <property type="match status" value="1"/>
</dbReference>
<reference evidence="5 6" key="1">
    <citation type="submission" date="2018-10" db="EMBL/GenBank/DDBJ databases">
        <title>Xanthobacter tagetidis genome sequencing and assembly.</title>
        <authorList>
            <person name="Maclea K.S."/>
            <person name="Goen A.E."/>
            <person name="Fatima S.A."/>
        </authorList>
    </citation>
    <scope>NUCLEOTIDE SEQUENCE [LARGE SCALE GENOMIC DNA]</scope>
    <source>
        <strain evidence="5 6">ATCC 700314</strain>
    </source>
</reference>
<evidence type="ECO:0000256" key="3">
    <source>
        <dbReference type="ARBA" id="ARBA00023163"/>
    </source>
</evidence>
<dbReference type="InterPro" id="IPR036286">
    <property type="entry name" value="LexA/Signal_pep-like_sf"/>
</dbReference>
<proteinExistence type="predicted"/>
<dbReference type="InterPro" id="IPR010982">
    <property type="entry name" value="Lambda_DNA-bd_dom_sf"/>
</dbReference>
<sequence>MYVRSTPPQANYTETVFARGAASRTLRRMNKPLKNPDLGRRIKALRDALGESQAVFGERFHVEQPTVARWEKGSLPARAILPQLAALAGMPEPEFFYGDGPVKTVPLVSWVAASGFAQMTPTHAVDAERHLTIGDLPSGDYFALSVRGDSMDRVAPDAAIIIANRNEIELQHRKFYVFESRGETTFKRAMLRPRLRLDPYSTNPEHEPIFPPEPESVRVLGRVVRVITDL</sequence>
<dbReference type="Proteomes" id="UP000269692">
    <property type="component" value="Unassembled WGS sequence"/>
</dbReference>
<evidence type="ECO:0000259" key="4">
    <source>
        <dbReference type="PROSITE" id="PS50943"/>
    </source>
</evidence>
<keyword evidence="2" id="KW-0238">DNA-binding</keyword>
<evidence type="ECO:0000256" key="2">
    <source>
        <dbReference type="ARBA" id="ARBA00023125"/>
    </source>
</evidence>
<dbReference type="Gene3D" id="1.10.260.40">
    <property type="entry name" value="lambda repressor-like DNA-binding domains"/>
    <property type="match status" value="1"/>
</dbReference>
<organism evidence="5 6">
    <name type="scientific">Xanthobacter tagetidis</name>
    <dbReference type="NCBI Taxonomy" id="60216"/>
    <lineage>
        <taxon>Bacteria</taxon>
        <taxon>Pseudomonadati</taxon>
        <taxon>Pseudomonadota</taxon>
        <taxon>Alphaproteobacteria</taxon>
        <taxon>Hyphomicrobiales</taxon>
        <taxon>Xanthobacteraceae</taxon>
        <taxon>Xanthobacter</taxon>
    </lineage>
</organism>
<evidence type="ECO:0000313" key="5">
    <source>
        <dbReference type="EMBL" id="RLP80553.1"/>
    </source>
</evidence>
<dbReference type="SUPFAM" id="SSF51306">
    <property type="entry name" value="LexA/Signal peptidase"/>
    <property type="match status" value="1"/>
</dbReference>
<dbReference type="InterPro" id="IPR039418">
    <property type="entry name" value="LexA-like"/>
</dbReference>
<dbReference type="PROSITE" id="PS50943">
    <property type="entry name" value="HTH_CROC1"/>
    <property type="match status" value="1"/>
</dbReference>
<accession>A0A3L7AJ75</accession>
<dbReference type="GO" id="GO:0003677">
    <property type="term" value="F:DNA binding"/>
    <property type="evidence" value="ECO:0007669"/>
    <property type="project" value="UniProtKB-KW"/>
</dbReference>
<dbReference type="SUPFAM" id="SSF47413">
    <property type="entry name" value="lambda repressor-like DNA-binding domains"/>
    <property type="match status" value="1"/>
</dbReference>
<dbReference type="EMBL" id="RCTF01000003">
    <property type="protein sequence ID" value="RLP80553.1"/>
    <property type="molecule type" value="Genomic_DNA"/>
</dbReference>
<dbReference type="AlphaFoldDB" id="A0A3L7AJ75"/>
<name>A0A3L7AJ75_9HYPH</name>
<keyword evidence="1" id="KW-0805">Transcription regulation</keyword>
<protein>
    <recommendedName>
        <fullName evidence="4">HTH cro/C1-type domain-containing protein</fullName>
    </recommendedName>
</protein>
<dbReference type="Pfam" id="PF13560">
    <property type="entry name" value="HTH_31"/>
    <property type="match status" value="1"/>
</dbReference>
<dbReference type="Gene3D" id="2.10.109.10">
    <property type="entry name" value="Umud Fragment, subunit A"/>
    <property type="match status" value="1"/>
</dbReference>
<dbReference type="InterPro" id="IPR001387">
    <property type="entry name" value="Cro/C1-type_HTH"/>
</dbReference>
<feature type="domain" description="HTH cro/C1-type" evidence="4">
    <location>
        <begin position="42"/>
        <end position="95"/>
    </location>
</feature>
<dbReference type="OrthoDB" id="7363968at2"/>
<dbReference type="InterPro" id="IPR015927">
    <property type="entry name" value="Peptidase_S24_S26A/B/C"/>
</dbReference>
<evidence type="ECO:0000256" key="1">
    <source>
        <dbReference type="ARBA" id="ARBA00023015"/>
    </source>
</evidence>
<evidence type="ECO:0000313" key="6">
    <source>
        <dbReference type="Proteomes" id="UP000269692"/>
    </source>
</evidence>
<comment type="caution">
    <text evidence="5">The sequence shown here is derived from an EMBL/GenBank/DDBJ whole genome shotgun (WGS) entry which is preliminary data.</text>
</comment>
<dbReference type="SMART" id="SM00530">
    <property type="entry name" value="HTH_XRE"/>
    <property type="match status" value="1"/>
</dbReference>
<dbReference type="Pfam" id="PF00717">
    <property type="entry name" value="Peptidase_S24"/>
    <property type="match status" value="1"/>
</dbReference>
<dbReference type="PANTHER" id="PTHR40661:SF3">
    <property type="entry name" value="FELS-1 PROPHAGE TRANSCRIPTIONAL REGULATOR"/>
    <property type="match status" value="1"/>
</dbReference>
<keyword evidence="6" id="KW-1185">Reference proteome</keyword>
<keyword evidence="3" id="KW-0804">Transcription</keyword>
<dbReference type="CDD" id="cd06529">
    <property type="entry name" value="S24_LexA-like"/>
    <property type="match status" value="1"/>
</dbReference>